<evidence type="ECO:0000256" key="1">
    <source>
        <dbReference type="SAM" id="MobiDB-lite"/>
    </source>
</evidence>
<dbReference type="Proteomes" id="UP001164743">
    <property type="component" value="Chromosome 7A"/>
</dbReference>
<proteinExistence type="predicted"/>
<evidence type="ECO:0000313" key="3">
    <source>
        <dbReference type="Proteomes" id="UP001164743"/>
    </source>
</evidence>
<dbReference type="RefSeq" id="XP_053022338.1">
    <property type="nucleotide sequence ID" value="XM_053171126.1"/>
</dbReference>
<feature type="region of interest" description="Disordered" evidence="1">
    <location>
        <begin position="1"/>
        <end position="72"/>
    </location>
</feature>
<evidence type="ECO:0000313" key="2">
    <source>
        <dbReference type="EMBL" id="WAQ86783.1"/>
    </source>
</evidence>
<feature type="compositionally biased region" description="Basic and acidic residues" evidence="1">
    <location>
        <begin position="52"/>
        <end position="62"/>
    </location>
</feature>
<reference evidence="2" key="1">
    <citation type="submission" date="2022-10" db="EMBL/GenBank/DDBJ databases">
        <title>Puccinia triticina Genome sequencing and assembly.</title>
        <authorList>
            <person name="Li C."/>
        </authorList>
    </citation>
    <scope>NUCLEOTIDE SEQUENCE</scope>
    <source>
        <strain evidence="2">Pt15</strain>
    </source>
</reference>
<keyword evidence="3" id="KW-1185">Reference proteome</keyword>
<accession>A0ABY7CNG8</accession>
<sequence>MASEPQHNTPLPPHSHALPAAVDHRTGRAGIGRNPRRSCEPGGVPRSLSSKSEGHCHPKTSQDRLGSPPLLLQPLPLDLTLLAII</sequence>
<dbReference type="GeneID" id="77812021"/>
<name>A0ABY7CNG8_9BASI</name>
<gene>
    <name evidence="2" type="ORF">PtA15_7A512</name>
</gene>
<dbReference type="EMBL" id="CP110427">
    <property type="protein sequence ID" value="WAQ86783.1"/>
    <property type="molecule type" value="Genomic_DNA"/>
</dbReference>
<protein>
    <submittedName>
        <fullName evidence="2">Uncharacterized protein</fullName>
    </submittedName>
</protein>
<organism evidence="2 3">
    <name type="scientific">Puccinia triticina</name>
    <dbReference type="NCBI Taxonomy" id="208348"/>
    <lineage>
        <taxon>Eukaryota</taxon>
        <taxon>Fungi</taxon>
        <taxon>Dikarya</taxon>
        <taxon>Basidiomycota</taxon>
        <taxon>Pucciniomycotina</taxon>
        <taxon>Pucciniomycetes</taxon>
        <taxon>Pucciniales</taxon>
        <taxon>Pucciniaceae</taxon>
        <taxon>Puccinia</taxon>
    </lineage>
</organism>